<proteinExistence type="predicted"/>
<gene>
    <name evidence="2" type="ORF">CC77DRAFT_67757</name>
</gene>
<dbReference type="OMA" id="WIGISTC"/>
<organism evidence="2 3">
    <name type="scientific">Alternaria alternata</name>
    <name type="common">Alternaria rot fungus</name>
    <name type="synonym">Torula alternata</name>
    <dbReference type="NCBI Taxonomy" id="5599"/>
    <lineage>
        <taxon>Eukaryota</taxon>
        <taxon>Fungi</taxon>
        <taxon>Dikarya</taxon>
        <taxon>Ascomycota</taxon>
        <taxon>Pezizomycotina</taxon>
        <taxon>Dothideomycetes</taxon>
        <taxon>Pleosporomycetidae</taxon>
        <taxon>Pleosporales</taxon>
        <taxon>Pleosporineae</taxon>
        <taxon>Pleosporaceae</taxon>
        <taxon>Alternaria</taxon>
        <taxon>Alternaria sect. Alternaria</taxon>
        <taxon>Alternaria alternata complex</taxon>
    </lineage>
</organism>
<dbReference type="KEGG" id="aalt:CC77DRAFT_67757"/>
<dbReference type="VEuPathDB" id="FungiDB:CC77DRAFT_67757"/>
<dbReference type="Proteomes" id="UP000077248">
    <property type="component" value="Unassembled WGS sequence"/>
</dbReference>
<reference evidence="2 3" key="1">
    <citation type="submission" date="2016-05" db="EMBL/GenBank/DDBJ databases">
        <title>Comparative analysis of secretome profiles of manganese(II)-oxidizing ascomycete fungi.</title>
        <authorList>
            <consortium name="DOE Joint Genome Institute"/>
            <person name="Zeiner C.A."/>
            <person name="Purvine S.O."/>
            <person name="Zink E.M."/>
            <person name="Wu S."/>
            <person name="Pasa-Tolic L."/>
            <person name="Chaput D.L."/>
            <person name="Haridas S."/>
            <person name="Grigoriev I.V."/>
            <person name="Santelli C.M."/>
            <person name="Hansel C.M."/>
        </authorList>
    </citation>
    <scope>NUCLEOTIDE SEQUENCE [LARGE SCALE GENOMIC DNA]</scope>
    <source>
        <strain evidence="2 3">SRC1lrK2f</strain>
    </source>
</reference>
<name>A0A177DP03_ALTAL</name>
<dbReference type="RefSeq" id="XP_018385970.1">
    <property type="nucleotide sequence ID" value="XM_018532729.1"/>
</dbReference>
<protein>
    <submittedName>
        <fullName evidence="2">Uncharacterized protein</fullName>
    </submittedName>
</protein>
<keyword evidence="1" id="KW-0472">Membrane</keyword>
<evidence type="ECO:0000313" key="2">
    <source>
        <dbReference type="EMBL" id="OAG20549.1"/>
    </source>
</evidence>
<feature type="transmembrane region" description="Helical" evidence="1">
    <location>
        <begin position="120"/>
        <end position="139"/>
    </location>
</feature>
<keyword evidence="3" id="KW-1185">Reference proteome</keyword>
<evidence type="ECO:0000256" key="1">
    <source>
        <dbReference type="SAM" id="Phobius"/>
    </source>
</evidence>
<feature type="transmembrane region" description="Helical" evidence="1">
    <location>
        <begin position="146"/>
        <end position="165"/>
    </location>
</feature>
<dbReference type="GeneID" id="29118323"/>
<evidence type="ECO:0000313" key="3">
    <source>
        <dbReference type="Proteomes" id="UP000077248"/>
    </source>
</evidence>
<accession>A0A177DP03</accession>
<dbReference type="AlphaFoldDB" id="A0A177DP03"/>
<keyword evidence="1" id="KW-1133">Transmembrane helix</keyword>
<keyword evidence="1" id="KW-0812">Transmembrane</keyword>
<dbReference type="EMBL" id="KV441478">
    <property type="protein sequence ID" value="OAG20549.1"/>
    <property type="molecule type" value="Genomic_DNA"/>
</dbReference>
<sequence length="379" mass="42594">MAAPPQLQPWTLDVSSLIVLISEDEERNYRLSRRSLLQCLVAAPVVGLQNYVRSYAMLLDTSAETYFSPYGVKSAPLRNIQLSNALKLNKLLEDGRYTVYQIPTSSSKSQSVNRKSQTFLVLWTCATWAFFAGLIFGICKSDQTTWVSLATCITFTGWSIMIRLIEHVNVIPSTNGLDHVNDPNALDAVFIMGRSNSAFVLEGSRKDVKSWTSSGLIYRESPLGIPASVWQLFTRMGSLMVLLSFLTSIPNGSTADQVAFVILNIVAQANVLVGQWANSQCVLSKLSMIESINDPQNLTRTHIYAKLIRRFCQAEDVHEWVEASNMLPRTEVWDRWKVQIKEDAQKDPKKLYREISNDFEDSRRAAVSKQDTYTSAESA</sequence>